<sequence length="866" mass="93619">MAEQEPTLNQTPDKSSGQSLSKPKTVQALLERHPLLKDALPPLLQDLLDDADVCDAGQPFASDTVFVNFLAAKVMVATKVREIIAVINRTTLEVPAAKEICALSWKAIPLPRRPLVDTFGCFNSPPPKCGGCDAMKPLPAVSFRHAVLLVWSVAWATMPHSAFTATKRSANLPAPAPCVSPTTHGLRRPHPAATKLFLSGFSLGLVAYAAGSHRLRRQKFCTSSARQSVGTSLDPSFGLKQDQKGRRLGTSRLTGFEEFMAQLVGAPEGPVQLDEADYRAHVFDAQEQMKALAKSSEPFTLDQSGNAGSIYGIGRREYQKQHGRLNLSRLRGIIDFDSAARTVTTGAKTDFKTLTRFLLDRGFIVPVVPEVDTVTVGGAISGIVMEAASFRHGFVHNTVQSMEVLLPDGSVVLCSREDNAELFNAIPHSYGTFGYVLSATMLVVPAETEVMLGSGTAALVFFARLHTMVRVQELPTPRDAVDGIAKAARDPAVDFVEGIIFGHDRALTMTASMCAPESLESNLSTVVLPDDGRYIDVVCRHLDESRANWHSKNVSCSFRMSTFDFLYRWDCDIFWATRRTNFLGVPAVREALGRACLRSKEPGTMQMPGIWRQMNLPAKAALVVGVVVIFIGACILVIGQIATGNWGGSSDTWTEGIMVDGLRSFYLSPNIVNISGEVSGVGTFWNMKFLTSNSTREHCKDHLDSLSIIHVETGSRELLTSTACEEPAADLGGAYIALIDDLYLYRLGDFTPNRDWGTYSATSDYRTWVYDDTYMSDAGIAAGVAGGIVGSVAICLCCIGCILLCVSWCCCCCASDSGQGVVTGPLPPMVAAEVAPQPPSYQGPEPVVVVMAQVVGQEVKRNEQIA</sequence>
<dbReference type="GO" id="GO:0016020">
    <property type="term" value="C:membrane"/>
    <property type="evidence" value="ECO:0007669"/>
    <property type="project" value="UniProtKB-SubCell"/>
</dbReference>
<keyword evidence="3 8" id="KW-0812">Transmembrane</keyword>
<evidence type="ECO:0000256" key="7">
    <source>
        <dbReference type="SAM" id="MobiDB-lite"/>
    </source>
</evidence>
<dbReference type="GO" id="GO:0050614">
    <property type="term" value="F:Delta24-sterol reductase activity"/>
    <property type="evidence" value="ECO:0007669"/>
    <property type="project" value="UniProtKB-EC"/>
</dbReference>
<dbReference type="InterPro" id="IPR006094">
    <property type="entry name" value="Oxid_FAD_bind_N"/>
</dbReference>
<accession>A0A1Q9EH15</accession>
<feature type="transmembrane region" description="Helical" evidence="8">
    <location>
        <begin position="620"/>
        <end position="642"/>
    </location>
</feature>
<protein>
    <recommendedName>
        <fullName evidence="2">Delta(24)-sterol reductase</fullName>
        <ecNumber evidence="2">1.3.1.72</ecNumber>
    </recommendedName>
</protein>
<comment type="subcellular location">
    <subcellularLocation>
        <location evidence="1">Membrane</location>
        <topology evidence="1">Single-pass membrane protein</topology>
    </subcellularLocation>
</comment>
<feature type="domain" description="FAD-binding PCMH-type" evidence="9">
    <location>
        <begin position="256"/>
        <end position="446"/>
    </location>
</feature>
<reference evidence="10 11" key="1">
    <citation type="submission" date="2016-02" db="EMBL/GenBank/DDBJ databases">
        <title>Genome analysis of coral dinoflagellate symbionts highlights evolutionary adaptations to a symbiotic lifestyle.</title>
        <authorList>
            <person name="Aranda M."/>
            <person name="Li Y."/>
            <person name="Liew Y.J."/>
            <person name="Baumgarten S."/>
            <person name="Simakov O."/>
            <person name="Wilson M."/>
            <person name="Piel J."/>
            <person name="Ashoor H."/>
            <person name="Bougouffa S."/>
            <person name="Bajic V.B."/>
            <person name="Ryu T."/>
            <person name="Ravasi T."/>
            <person name="Bayer T."/>
            <person name="Micklem G."/>
            <person name="Kim H."/>
            <person name="Bhak J."/>
            <person name="Lajeunesse T.C."/>
            <person name="Voolstra C.R."/>
        </authorList>
    </citation>
    <scope>NUCLEOTIDE SEQUENCE [LARGE SCALE GENOMIC DNA]</scope>
    <source>
        <strain evidence="10 11">CCMP2467</strain>
    </source>
</reference>
<proteinExistence type="predicted"/>
<dbReference type="Pfam" id="PF01565">
    <property type="entry name" value="FAD_binding_4"/>
    <property type="match status" value="1"/>
</dbReference>
<dbReference type="PROSITE" id="PS51387">
    <property type="entry name" value="FAD_PCMH"/>
    <property type="match status" value="1"/>
</dbReference>
<keyword evidence="6 8" id="KW-0472">Membrane</keyword>
<dbReference type="PANTHER" id="PTHR10801:SF0">
    <property type="entry name" value="DELTA(24)-STEROL REDUCTASE"/>
    <property type="match status" value="1"/>
</dbReference>
<dbReference type="SUPFAM" id="SSF56176">
    <property type="entry name" value="FAD-binding/transporter-associated domain-like"/>
    <property type="match status" value="1"/>
</dbReference>
<evidence type="ECO:0000256" key="5">
    <source>
        <dbReference type="ARBA" id="ARBA00023002"/>
    </source>
</evidence>
<dbReference type="InterPro" id="IPR016169">
    <property type="entry name" value="FAD-bd_PCMH_sub2"/>
</dbReference>
<feature type="region of interest" description="Disordered" evidence="7">
    <location>
        <begin position="1"/>
        <end position="23"/>
    </location>
</feature>
<dbReference type="OrthoDB" id="417274at2759"/>
<evidence type="ECO:0000256" key="8">
    <source>
        <dbReference type="SAM" id="Phobius"/>
    </source>
</evidence>
<evidence type="ECO:0000256" key="3">
    <source>
        <dbReference type="ARBA" id="ARBA00022692"/>
    </source>
</evidence>
<dbReference type="GO" id="GO:0008202">
    <property type="term" value="P:steroid metabolic process"/>
    <property type="evidence" value="ECO:0007669"/>
    <property type="project" value="TreeGrafter"/>
</dbReference>
<keyword evidence="4 8" id="KW-1133">Transmembrane helix</keyword>
<organism evidence="10 11">
    <name type="scientific">Symbiodinium microadriaticum</name>
    <name type="common">Dinoflagellate</name>
    <name type="synonym">Zooxanthella microadriatica</name>
    <dbReference type="NCBI Taxonomy" id="2951"/>
    <lineage>
        <taxon>Eukaryota</taxon>
        <taxon>Sar</taxon>
        <taxon>Alveolata</taxon>
        <taxon>Dinophyceae</taxon>
        <taxon>Suessiales</taxon>
        <taxon>Symbiodiniaceae</taxon>
        <taxon>Symbiodinium</taxon>
    </lineage>
</organism>
<evidence type="ECO:0000256" key="1">
    <source>
        <dbReference type="ARBA" id="ARBA00004167"/>
    </source>
</evidence>
<keyword evidence="11" id="KW-1185">Reference proteome</keyword>
<comment type="caution">
    <text evidence="10">The sequence shown here is derived from an EMBL/GenBank/DDBJ whole genome shotgun (WGS) entry which is preliminary data.</text>
</comment>
<name>A0A1Q9EH15_SYMMI</name>
<evidence type="ECO:0000313" key="10">
    <source>
        <dbReference type="EMBL" id="OLQ06668.1"/>
    </source>
</evidence>
<dbReference type="InterPro" id="IPR036318">
    <property type="entry name" value="FAD-bd_PCMH-like_sf"/>
</dbReference>
<keyword evidence="5" id="KW-0560">Oxidoreductase</keyword>
<dbReference type="Proteomes" id="UP000186817">
    <property type="component" value="Unassembled WGS sequence"/>
</dbReference>
<evidence type="ECO:0000259" key="9">
    <source>
        <dbReference type="PROSITE" id="PS51387"/>
    </source>
</evidence>
<dbReference type="InterPro" id="IPR040165">
    <property type="entry name" value="Diminuto-like"/>
</dbReference>
<dbReference type="AlphaFoldDB" id="A0A1Q9EH15"/>
<dbReference type="EC" id="1.3.1.72" evidence="2"/>
<dbReference type="Gene3D" id="3.30.465.10">
    <property type="match status" value="1"/>
</dbReference>
<dbReference type="EMBL" id="LSRX01000155">
    <property type="protein sequence ID" value="OLQ06668.1"/>
    <property type="molecule type" value="Genomic_DNA"/>
</dbReference>
<evidence type="ECO:0000256" key="4">
    <source>
        <dbReference type="ARBA" id="ARBA00022989"/>
    </source>
</evidence>
<evidence type="ECO:0000313" key="11">
    <source>
        <dbReference type="Proteomes" id="UP000186817"/>
    </source>
</evidence>
<dbReference type="GO" id="GO:0071949">
    <property type="term" value="F:FAD binding"/>
    <property type="evidence" value="ECO:0007669"/>
    <property type="project" value="InterPro"/>
</dbReference>
<dbReference type="GO" id="GO:0005737">
    <property type="term" value="C:cytoplasm"/>
    <property type="evidence" value="ECO:0007669"/>
    <property type="project" value="TreeGrafter"/>
</dbReference>
<evidence type="ECO:0000256" key="2">
    <source>
        <dbReference type="ARBA" id="ARBA00012405"/>
    </source>
</evidence>
<dbReference type="PANTHER" id="PTHR10801">
    <property type="entry name" value="24-DEHYDROCHOLESTEROL REDUCTASE"/>
    <property type="match status" value="1"/>
</dbReference>
<dbReference type="InterPro" id="IPR016166">
    <property type="entry name" value="FAD-bd_PCMH"/>
</dbReference>
<evidence type="ECO:0000256" key="6">
    <source>
        <dbReference type="ARBA" id="ARBA00023136"/>
    </source>
</evidence>
<gene>
    <name evidence="10" type="primary">Dhcr24</name>
    <name evidence="10" type="ORF">AK812_SmicGene10020</name>
</gene>